<evidence type="ECO:0000256" key="1">
    <source>
        <dbReference type="ARBA" id="ARBA00009670"/>
    </source>
</evidence>
<dbReference type="InterPro" id="IPR004147">
    <property type="entry name" value="ABC1_dom"/>
</dbReference>
<organism evidence="4 5">
    <name type="scientific">Malassezia arunalokei</name>
    <dbReference type="NCBI Taxonomy" id="1514897"/>
    <lineage>
        <taxon>Eukaryota</taxon>
        <taxon>Fungi</taxon>
        <taxon>Dikarya</taxon>
        <taxon>Basidiomycota</taxon>
        <taxon>Ustilaginomycotina</taxon>
        <taxon>Malasseziomycetes</taxon>
        <taxon>Malasseziales</taxon>
        <taxon>Malasseziaceae</taxon>
        <taxon>Malassezia</taxon>
    </lineage>
</organism>
<comment type="similarity">
    <text evidence="1">Belongs to the protein kinase superfamily. ADCK protein kinase family.</text>
</comment>
<keyword evidence="2" id="KW-1133">Transmembrane helix</keyword>
<dbReference type="PANTHER" id="PTHR45890">
    <property type="entry name" value="AARF DOMAIN CONTAINING KINASE 2 (PREDICTED)"/>
    <property type="match status" value="1"/>
</dbReference>
<feature type="domain" description="ABC1 atypical kinase-like" evidence="3">
    <location>
        <begin position="259"/>
        <end position="411"/>
    </location>
</feature>
<keyword evidence="2" id="KW-0812">Transmembrane</keyword>
<dbReference type="Pfam" id="PF03109">
    <property type="entry name" value="ABC1"/>
    <property type="match status" value="2"/>
</dbReference>
<accession>A0AAJ6CJ02</accession>
<protein>
    <recommendedName>
        <fullName evidence="3">ABC1 atypical kinase-like domain-containing protein</fullName>
    </recommendedName>
</protein>
<dbReference type="InterPro" id="IPR044095">
    <property type="entry name" value="ADCK2_dom"/>
</dbReference>
<evidence type="ECO:0000259" key="3">
    <source>
        <dbReference type="Pfam" id="PF03109"/>
    </source>
</evidence>
<proteinExistence type="inferred from homology"/>
<dbReference type="GO" id="GO:0005739">
    <property type="term" value="C:mitochondrion"/>
    <property type="evidence" value="ECO:0007669"/>
    <property type="project" value="TreeGrafter"/>
</dbReference>
<gene>
    <name evidence="4" type="ORF">MARU1_000655</name>
</gene>
<dbReference type="InterPro" id="IPR052402">
    <property type="entry name" value="ADCK_kinase"/>
</dbReference>
<evidence type="ECO:0000313" key="5">
    <source>
        <dbReference type="Proteomes" id="UP001217582"/>
    </source>
</evidence>
<dbReference type="Proteomes" id="UP001217582">
    <property type="component" value="Chromosome 1"/>
</dbReference>
<feature type="transmembrane region" description="Helical" evidence="2">
    <location>
        <begin position="12"/>
        <end position="32"/>
    </location>
</feature>
<dbReference type="PANTHER" id="PTHR45890:SF1">
    <property type="entry name" value="AARF DOMAIN CONTAINING KINASE 2"/>
    <property type="match status" value="1"/>
</dbReference>
<sequence length="675" mass="76161">MRTATQSRSTRAIRLGALGVAGGMGILTYSFLQWRFLQAPSKDPLEKEQGTPSIPAPLPSPKPILLRVWHAVSLYVIEPLLVCKRFLLLALIFAPVVLSTPLLFVGKVSTYKDQDGHLVEGERWGALLWYRLLVSQMEMAGPTFVKLGQWAGSRRDLFPDELCNRLSKLHSNNKPHPMAYTRQVLERVFQRPFDEVFATFDEKPVGIGAVGQVYKAVLHQHLLPLDYVKDTNDQNRLHVAAENIGRELALTFEHDQSTHQHGAAVAIKILHPNVHRIIHHDIKIMQFFAGLLNALPGMRWISLPEEVEQFAQLMISQLDLRQEASHLSRFERNFAGRGGTVVFPRPLHAFCSQDVLVEELIEAVPLKHFMHMGCGAYDSRIAELGLDAFLSMLLIDNFTHADLHPGNIMVKFYRPSMRSLLQNILSRILYRFDPDYVLGHRNRTGIIPDDQVAQKLVSCSQHPDDWHAMIHTIQEEGFLPELVILDAGLISELSPKNLHNFMDLFAAIATLNGRQAGALMVERCRTPELVTDKEGFINVMEGIISNVGSGGFNLAALDIGHVLNKALKAVRKYHVKMEPDFVNTVLSIMILEGIGRRLDPNLDLFRSAIPILRSLGHKMSSDEAQLATLRDRMSVSTLFPMLKLWFFMECRSLFLAPQNAPQIVDAFIRYGWLSE</sequence>
<name>A0AAJ6CJ02_9BASI</name>
<evidence type="ECO:0000256" key="2">
    <source>
        <dbReference type="SAM" id="Phobius"/>
    </source>
</evidence>
<dbReference type="AlphaFoldDB" id="A0AAJ6CJ02"/>
<dbReference type="SUPFAM" id="SSF56112">
    <property type="entry name" value="Protein kinase-like (PK-like)"/>
    <property type="match status" value="1"/>
</dbReference>
<dbReference type="EMBL" id="CP119916">
    <property type="protein sequence ID" value="WFD14649.1"/>
    <property type="molecule type" value="Genomic_DNA"/>
</dbReference>
<dbReference type="CDD" id="cd13971">
    <property type="entry name" value="ADCK2-like"/>
    <property type="match status" value="1"/>
</dbReference>
<keyword evidence="5" id="KW-1185">Reference proteome</keyword>
<evidence type="ECO:0000313" key="4">
    <source>
        <dbReference type="EMBL" id="WFD14649.1"/>
    </source>
</evidence>
<dbReference type="InterPro" id="IPR011009">
    <property type="entry name" value="Kinase-like_dom_sf"/>
</dbReference>
<keyword evidence="2" id="KW-0472">Membrane</keyword>
<feature type="domain" description="ABC1 atypical kinase-like" evidence="3">
    <location>
        <begin position="169"/>
        <end position="220"/>
    </location>
</feature>
<reference evidence="4 5" key="1">
    <citation type="submission" date="2023-03" db="EMBL/GenBank/DDBJ databases">
        <title>Mating type loci evolution in Malassezia.</title>
        <authorList>
            <person name="Coelho M.A."/>
        </authorList>
    </citation>
    <scope>NUCLEOTIDE SEQUENCE [LARGE SCALE GENOMIC DNA]</scope>
    <source>
        <strain evidence="4 5">CBS 13387</strain>
    </source>
</reference>